<keyword evidence="2" id="KW-0575">Peroxidase</keyword>
<sequence>MTTFTDWKEHTAHVKKSFGELGKAHPKMLQAYIGLDQAAAAEALDEKTRELIAIAVAITTRCESCISVHAEKAAKAGATDSEIAGALATAIALNAGAAYTYALRALEAVKEQS</sequence>
<accession>A0A1V4B3W9</accession>
<name>A0A1V4B3W9_9PAST</name>
<dbReference type="NCBIfam" id="TIGR00778">
    <property type="entry name" value="ahpD_dom"/>
    <property type="match status" value="1"/>
</dbReference>
<protein>
    <submittedName>
        <fullName evidence="2">Alkylhydroperoxidase</fullName>
    </submittedName>
</protein>
<dbReference type="PANTHER" id="PTHR33930">
    <property type="entry name" value="ALKYL HYDROPEROXIDE REDUCTASE AHPD"/>
    <property type="match status" value="1"/>
</dbReference>
<organism evidence="2 4">
    <name type="scientific">Canicola haemoglobinophilus</name>
    <dbReference type="NCBI Taxonomy" id="733"/>
    <lineage>
        <taxon>Bacteria</taxon>
        <taxon>Pseudomonadati</taxon>
        <taxon>Pseudomonadota</taxon>
        <taxon>Gammaproteobacteria</taxon>
        <taxon>Pasteurellales</taxon>
        <taxon>Pasteurellaceae</taxon>
        <taxon>Canicola</taxon>
    </lineage>
</organism>
<dbReference type="Gene3D" id="1.20.1290.10">
    <property type="entry name" value="AhpD-like"/>
    <property type="match status" value="1"/>
</dbReference>
<feature type="domain" description="Carboxymuconolactone decarboxylase-like" evidence="1">
    <location>
        <begin position="26"/>
        <end position="108"/>
    </location>
</feature>
<evidence type="ECO:0000259" key="1">
    <source>
        <dbReference type="Pfam" id="PF02627"/>
    </source>
</evidence>
<reference evidence="4 5" key="1">
    <citation type="submission" date="2018-06" db="EMBL/GenBank/DDBJ databases">
        <authorList>
            <consortium name="Pathogen Informatics"/>
            <person name="Doyle S."/>
        </authorList>
    </citation>
    <scope>NUCLEOTIDE SEQUENCE [LARGE SCALE GENOMIC DNA]</scope>
    <source>
        <strain evidence="2 4">NCTC1659</strain>
        <strain evidence="3 5">NCTC8540</strain>
    </source>
</reference>
<evidence type="ECO:0000313" key="5">
    <source>
        <dbReference type="Proteomes" id="UP000254496"/>
    </source>
</evidence>
<keyword evidence="4" id="KW-1185">Reference proteome</keyword>
<dbReference type="EMBL" id="UGHJ01000001">
    <property type="protein sequence ID" value="STO68564.1"/>
    <property type="molecule type" value="Genomic_DNA"/>
</dbReference>
<dbReference type="STRING" id="733.B0186_01575"/>
<dbReference type="GO" id="GO:0051920">
    <property type="term" value="F:peroxiredoxin activity"/>
    <property type="evidence" value="ECO:0007669"/>
    <property type="project" value="InterPro"/>
</dbReference>
<dbReference type="Pfam" id="PF02627">
    <property type="entry name" value="CMD"/>
    <property type="match status" value="1"/>
</dbReference>
<evidence type="ECO:0000313" key="4">
    <source>
        <dbReference type="Proteomes" id="UP000254329"/>
    </source>
</evidence>
<dbReference type="InterPro" id="IPR029032">
    <property type="entry name" value="AhpD-like"/>
</dbReference>
<dbReference type="InterPro" id="IPR004675">
    <property type="entry name" value="AhpD_core"/>
</dbReference>
<gene>
    <name evidence="2" type="ORF">NCTC1659_01828</name>
    <name evidence="3" type="ORF">NCTC8540_01059</name>
</gene>
<dbReference type="Proteomes" id="UP000254329">
    <property type="component" value="Unassembled WGS sequence"/>
</dbReference>
<dbReference type="PANTHER" id="PTHR33930:SF2">
    <property type="entry name" value="BLR3452 PROTEIN"/>
    <property type="match status" value="1"/>
</dbReference>
<dbReference type="OrthoDB" id="1683318at2"/>
<dbReference type="AlphaFoldDB" id="A0A1V4B3W9"/>
<dbReference type="RefSeq" id="WP_078217628.1">
    <property type="nucleotide sequence ID" value="NZ_MUXZ01000004.1"/>
</dbReference>
<evidence type="ECO:0000313" key="2">
    <source>
        <dbReference type="EMBL" id="STO60533.1"/>
    </source>
</evidence>
<dbReference type="EMBL" id="UGHF01000001">
    <property type="protein sequence ID" value="STO60533.1"/>
    <property type="molecule type" value="Genomic_DNA"/>
</dbReference>
<evidence type="ECO:0000313" key="3">
    <source>
        <dbReference type="EMBL" id="STO68564.1"/>
    </source>
</evidence>
<proteinExistence type="predicted"/>
<dbReference type="SUPFAM" id="SSF69118">
    <property type="entry name" value="AhpD-like"/>
    <property type="match status" value="1"/>
</dbReference>
<dbReference type="InterPro" id="IPR003779">
    <property type="entry name" value="CMD-like"/>
</dbReference>
<keyword evidence="2" id="KW-0560">Oxidoreductase</keyword>
<dbReference type="Proteomes" id="UP000254496">
    <property type="component" value="Unassembled WGS sequence"/>
</dbReference>